<dbReference type="PANTHER" id="PTHR42810">
    <property type="entry name" value="PURINE PERMEASE C1399.01C-RELATED"/>
    <property type="match status" value="1"/>
</dbReference>
<dbReference type="GO" id="GO:0042907">
    <property type="term" value="F:xanthine transmembrane transporter activity"/>
    <property type="evidence" value="ECO:0007669"/>
    <property type="project" value="TreeGrafter"/>
</dbReference>
<feature type="transmembrane region" description="Helical" evidence="7">
    <location>
        <begin position="407"/>
        <end position="425"/>
    </location>
</feature>
<gene>
    <name evidence="8" type="ORF">B6D06_11185</name>
</gene>
<dbReference type="EMBL" id="NASK01000104">
    <property type="protein sequence ID" value="OTQ48031.1"/>
    <property type="molecule type" value="Genomic_DNA"/>
</dbReference>
<evidence type="ECO:0000256" key="4">
    <source>
        <dbReference type="ARBA" id="ARBA00022692"/>
    </source>
</evidence>
<feature type="transmembrane region" description="Helical" evidence="7">
    <location>
        <begin position="36"/>
        <end position="56"/>
    </location>
</feature>
<evidence type="ECO:0000313" key="8">
    <source>
        <dbReference type="EMBL" id="OTQ48031.1"/>
    </source>
</evidence>
<keyword evidence="3" id="KW-0813">Transport</keyword>
<accession>A0A242NRC1</accession>
<organism evidence="8 9">
    <name type="scientific">Gilliamella apis</name>
    <dbReference type="NCBI Taxonomy" id="1970738"/>
    <lineage>
        <taxon>Bacteria</taxon>
        <taxon>Pseudomonadati</taxon>
        <taxon>Pseudomonadota</taxon>
        <taxon>Gammaproteobacteria</taxon>
        <taxon>Orbales</taxon>
        <taxon>Orbaceae</taxon>
        <taxon>Gilliamella</taxon>
    </lineage>
</organism>
<evidence type="ECO:0000313" key="9">
    <source>
        <dbReference type="Proteomes" id="UP000194968"/>
    </source>
</evidence>
<comment type="caution">
    <text evidence="8">The sequence shown here is derived from an EMBL/GenBank/DDBJ whole genome shotgun (WGS) entry which is preliminary data.</text>
</comment>
<keyword evidence="5 7" id="KW-1133">Transmembrane helix</keyword>
<dbReference type="InterPro" id="IPR006043">
    <property type="entry name" value="NCS2"/>
</dbReference>
<dbReference type="AlphaFoldDB" id="A0A242NRC1"/>
<keyword evidence="6 7" id="KW-0472">Membrane</keyword>
<feature type="transmembrane region" description="Helical" evidence="7">
    <location>
        <begin position="351"/>
        <end position="373"/>
    </location>
</feature>
<dbReference type="Proteomes" id="UP000194968">
    <property type="component" value="Unassembled WGS sequence"/>
</dbReference>
<evidence type="ECO:0000256" key="6">
    <source>
        <dbReference type="ARBA" id="ARBA00023136"/>
    </source>
</evidence>
<evidence type="ECO:0000256" key="5">
    <source>
        <dbReference type="ARBA" id="ARBA00022989"/>
    </source>
</evidence>
<dbReference type="Pfam" id="PF00860">
    <property type="entry name" value="Xan_ur_permease"/>
    <property type="match status" value="1"/>
</dbReference>
<feature type="transmembrane region" description="Helical" evidence="7">
    <location>
        <begin position="201"/>
        <end position="222"/>
    </location>
</feature>
<evidence type="ECO:0000256" key="1">
    <source>
        <dbReference type="ARBA" id="ARBA00004141"/>
    </source>
</evidence>
<feature type="transmembrane region" description="Helical" evidence="7">
    <location>
        <begin position="175"/>
        <end position="194"/>
    </location>
</feature>
<feature type="transmembrane region" description="Helical" evidence="7">
    <location>
        <begin position="385"/>
        <end position="401"/>
    </location>
</feature>
<feature type="transmembrane region" description="Helical" evidence="7">
    <location>
        <begin position="139"/>
        <end position="163"/>
    </location>
</feature>
<sequence length="433" mass="46328">MLLAKRSLRREENVVKINNNEIKKDTSPLKPDWQDIFTGAQMLFVAFGALVLVPLLTGLNPNVALFTAGVGTLLFQLATKNKVPVFLASSFAFIAPISFGVAQWGIPATLGGLVAAGLVFMFFAFLVKINGNKVIDRILPPVVTGPIIMVIGLSLAPVAVNMAMGKDSGLQAENYQLIIISMASLLTTLIVAIWAKGFFRLVPIIAGIVVGYALSCAFGIVNFQPVIDAPWFKVPDFTFPEFQWQAILYMIPIVIAPTIEHVGDIMAIGAVTGKDYTREPGLQRTLLGDGLATTTAGFFGGPPCITYAEVIGAVTLTRNFKTQVMTWAALWAILMSFIGKIGAFLSSIPTVVMGGIMVLLFGSIASVGINILVKHKVDLSVSRNMCIVSLVLVFGIGGMIFDFGSYALQGISLCGILAIVLNLILPQQTKTNN</sequence>
<dbReference type="NCBIfam" id="TIGR00801">
    <property type="entry name" value="ncs2"/>
    <property type="match status" value="1"/>
</dbReference>
<evidence type="ECO:0000256" key="2">
    <source>
        <dbReference type="ARBA" id="ARBA00008821"/>
    </source>
</evidence>
<feature type="transmembrane region" description="Helical" evidence="7">
    <location>
        <begin position="324"/>
        <end position="345"/>
    </location>
</feature>
<protein>
    <submittedName>
        <fullName evidence="8">Uracil permease</fullName>
    </submittedName>
</protein>
<comment type="subcellular location">
    <subcellularLocation>
        <location evidence="1">Membrane</location>
        <topology evidence="1">Multi-pass membrane protein</topology>
    </subcellularLocation>
</comment>
<proteinExistence type="inferred from homology"/>
<feature type="transmembrane region" description="Helical" evidence="7">
    <location>
        <begin position="110"/>
        <end position="127"/>
    </location>
</feature>
<keyword evidence="4 7" id="KW-0812">Transmembrane</keyword>
<reference evidence="8 9" key="1">
    <citation type="submission" date="2017-03" db="EMBL/GenBank/DDBJ databases">
        <title>Comparative genomics of honeybee gut symbionts reveal geographically distinct and subgroup specific antibiotic resistance.</title>
        <authorList>
            <person name="Ludvigsen J."/>
            <person name="Porcellato D."/>
            <person name="Labee-Lund T.M."/>
            <person name="Amdam G.V."/>
            <person name="Rudi K."/>
        </authorList>
    </citation>
    <scope>NUCLEOTIDE SEQUENCE [LARGE SCALE GENOMIC DNA]</scope>
    <source>
        <strain evidence="8 9">A-4-12</strain>
    </source>
</reference>
<dbReference type="GO" id="GO:0005886">
    <property type="term" value="C:plasma membrane"/>
    <property type="evidence" value="ECO:0007669"/>
    <property type="project" value="UniProtKB-ARBA"/>
</dbReference>
<dbReference type="InterPro" id="IPR006042">
    <property type="entry name" value="Xan_ur_permease"/>
</dbReference>
<evidence type="ECO:0000256" key="3">
    <source>
        <dbReference type="ARBA" id="ARBA00022448"/>
    </source>
</evidence>
<evidence type="ECO:0000256" key="7">
    <source>
        <dbReference type="SAM" id="Phobius"/>
    </source>
</evidence>
<feature type="transmembrane region" description="Helical" evidence="7">
    <location>
        <begin position="242"/>
        <end position="259"/>
    </location>
</feature>
<name>A0A242NRC1_9GAMM</name>
<dbReference type="PANTHER" id="PTHR42810:SF2">
    <property type="entry name" value="PURINE PERMEASE C1399.01C-RELATED"/>
    <property type="match status" value="1"/>
</dbReference>
<comment type="similarity">
    <text evidence="2">Belongs to the nucleobase:cation symporter-2 (NCS2) (TC 2.A.40) family.</text>
</comment>